<sequence>MIYEEAGQERLHDRSSRSPFNTRAIVKQTCEARLQWFCFNISISGQLILMSTSPPSPRLFVIFAKEAHVAAIFARGPTNWFHVIRWDTRNDVYESGAWMRGRLYPQRCDLSPDGELLLYFVLQARPWRTNYKSSWTAVSRLPWLHALGLWPEGGTWGGGGYFIANRIISLSSCSLGQAHADHIPHGLEVFNSGGKRKSSSNEVAGAEWSGRDQNNRLIFTANGKLHWQRDDQTVQVLADFNGDKPDPCEAPEWAKRPLTD</sequence>
<feature type="region of interest" description="Disordered" evidence="1">
    <location>
        <begin position="241"/>
        <end position="260"/>
    </location>
</feature>
<accession>A0ABR6ZE57</accession>
<keyword evidence="3" id="KW-1185">Reference proteome</keyword>
<comment type="caution">
    <text evidence="2">The sequence shown here is derived from an EMBL/GenBank/DDBJ whole genome shotgun (WGS) entry which is preliminary data.</text>
</comment>
<evidence type="ECO:0000313" key="3">
    <source>
        <dbReference type="Proteomes" id="UP000646911"/>
    </source>
</evidence>
<dbReference type="RefSeq" id="WP_186955378.1">
    <property type="nucleotide sequence ID" value="NZ_JACOFX010000012.1"/>
</dbReference>
<gene>
    <name evidence="2" type="ORF">H8L47_20060</name>
</gene>
<organism evidence="2 3">
    <name type="scientific">Undibacterium umbellatum</name>
    <dbReference type="NCBI Taxonomy" id="2762300"/>
    <lineage>
        <taxon>Bacteria</taxon>
        <taxon>Pseudomonadati</taxon>
        <taxon>Pseudomonadota</taxon>
        <taxon>Betaproteobacteria</taxon>
        <taxon>Burkholderiales</taxon>
        <taxon>Oxalobacteraceae</taxon>
        <taxon>Undibacterium</taxon>
    </lineage>
</organism>
<reference evidence="2 3" key="1">
    <citation type="submission" date="2020-08" db="EMBL/GenBank/DDBJ databases">
        <title>Novel species isolated from subtropical streams in China.</title>
        <authorList>
            <person name="Lu H."/>
        </authorList>
    </citation>
    <scope>NUCLEOTIDE SEQUENCE [LARGE SCALE GENOMIC DNA]</scope>
    <source>
        <strain evidence="2 3">NL8W</strain>
    </source>
</reference>
<dbReference type="EMBL" id="JACOFX010000012">
    <property type="protein sequence ID" value="MBC3909866.1"/>
    <property type="molecule type" value="Genomic_DNA"/>
</dbReference>
<dbReference type="Proteomes" id="UP000646911">
    <property type="component" value="Unassembled WGS sequence"/>
</dbReference>
<evidence type="ECO:0000256" key="1">
    <source>
        <dbReference type="SAM" id="MobiDB-lite"/>
    </source>
</evidence>
<evidence type="ECO:0000313" key="2">
    <source>
        <dbReference type="EMBL" id="MBC3909866.1"/>
    </source>
</evidence>
<name>A0ABR6ZE57_9BURK</name>
<protein>
    <submittedName>
        <fullName evidence="2">Uncharacterized protein</fullName>
    </submittedName>
</protein>
<proteinExistence type="predicted"/>